<dbReference type="Gene3D" id="3.30.460.10">
    <property type="entry name" value="Beta Polymerase, domain 2"/>
    <property type="match status" value="1"/>
</dbReference>
<dbReference type="CDD" id="cd05403">
    <property type="entry name" value="NT_KNTase_like"/>
    <property type="match status" value="1"/>
</dbReference>
<keyword evidence="3" id="KW-1185">Reference proteome</keyword>
<evidence type="ECO:0000259" key="1">
    <source>
        <dbReference type="Pfam" id="PF18765"/>
    </source>
</evidence>
<reference evidence="2 3" key="1">
    <citation type="submission" date="2021-03" db="EMBL/GenBank/DDBJ databases">
        <title>novel species isolated from a fishpond in China.</title>
        <authorList>
            <person name="Lu H."/>
            <person name="Cai Z."/>
        </authorList>
    </citation>
    <scope>NUCLEOTIDE SEQUENCE [LARGE SCALE GENOMIC DNA]</scope>
    <source>
        <strain evidence="2 3">H41</strain>
    </source>
</reference>
<dbReference type="EMBL" id="JAFKCT010000003">
    <property type="protein sequence ID" value="MBN7811192.1"/>
    <property type="molecule type" value="Genomic_DNA"/>
</dbReference>
<dbReference type="Proteomes" id="UP000664317">
    <property type="component" value="Unassembled WGS sequence"/>
</dbReference>
<name>A0ABS3C255_9BACT</name>
<proteinExistence type="predicted"/>
<protein>
    <submittedName>
        <fullName evidence="2">Nucleotidyltransferase domain-containing protein</fullName>
    </submittedName>
</protein>
<accession>A0ABS3C255</accession>
<evidence type="ECO:0000313" key="2">
    <source>
        <dbReference type="EMBL" id="MBN7811192.1"/>
    </source>
</evidence>
<feature type="domain" description="Polymerase beta nucleotidyltransferase" evidence="1">
    <location>
        <begin position="12"/>
        <end position="103"/>
    </location>
</feature>
<dbReference type="PANTHER" id="PTHR43852">
    <property type="entry name" value="NUCLEOTIDYLTRANSFERASE"/>
    <property type="match status" value="1"/>
</dbReference>
<gene>
    <name evidence="2" type="ORF">J0A68_09505</name>
</gene>
<organism evidence="2 3">
    <name type="scientific">Algoriphagus oliviformis</name>
    <dbReference type="NCBI Taxonomy" id="2811231"/>
    <lineage>
        <taxon>Bacteria</taxon>
        <taxon>Pseudomonadati</taxon>
        <taxon>Bacteroidota</taxon>
        <taxon>Cytophagia</taxon>
        <taxon>Cytophagales</taxon>
        <taxon>Cyclobacteriaceae</taxon>
        <taxon>Algoriphagus</taxon>
    </lineage>
</organism>
<dbReference type="RefSeq" id="WP_206577974.1">
    <property type="nucleotide sequence ID" value="NZ_JAFKCT010000003.1"/>
</dbReference>
<dbReference type="InterPro" id="IPR041633">
    <property type="entry name" value="Polbeta"/>
</dbReference>
<dbReference type="Pfam" id="PF18765">
    <property type="entry name" value="Polbeta"/>
    <property type="match status" value="1"/>
</dbReference>
<evidence type="ECO:0000313" key="3">
    <source>
        <dbReference type="Proteomes" id="UP000664317"/>
    </source>
</evidence>
<dbReference type="SUPFAM" id="SSF81301">
    <property type="entry name" value="Nucleotidyltransferase"/>
    <property type="match status" value="1"/>
</dbReference>
<comment type="caution">
    <text evidence="2">The sequence shown here is derived from an EMBL/GenBank/DDBJ whole genome shotgun (WGS) entry which is preliminary data.</text>
</comment>
<dbReference type="PANTHER" id="PTHR43852:SF2">
    <property type="entry name" value="PROTEIN ADENYLYLTRANSFERASE MNTA"/>
    <property type="match status" value="1"/>
</dbReference>
<dbReference type="InterPro" id="IPR043519">
    <property type="entry name" value="NT_sf"/>
</dbReference>
<dbReference type="InterPro" id="IPR052930">
    <property type="entry name" value="TA_antitoxin_MntA"/>
</dbReference>
<sequence length="109" mass="12315">MIQLVQEKMDRIAELCKAHQVDSLALFGSALRADFGDSSDLDFLVSFSRSVDLLDYADNYFSLLEKLEDLFGRPIDLVSEKSLKNPILIAEIEKSKVLLYESESTEVHS</sequence>